<evidence type="ECO:0000259" key="1">
    <source>
        <dbReference type="Pfam" id="PF00534"/>
    </source>
</evidence>
<dbReference type="PANTHER" id="PTHR12526:SF630">
    <property type="entry name" value="GLYCOSYLTRANSFERASE"/>
    <property type="match status" value="1"/>
</dbReference>
<sequence>MRKKLLFVMPSLSAGGGERSLINLLSQIDYGQFEVDLFLLSHEGLFMSMVPDAVRILPLPESYTRFSQPIWDAVPRLLLRGKPTLAYGRIMYSVVNRTESNVGTREQGSWKYMARAMNRIEKRYDAAIGFLEKTSIYFCVEKVSAAKKIGWVHNDYDKLGMDPDFDVHYFKQLDHIVTVSDECASVLKKRFPNQNDKVNVIHNIVSPSVIRRLAEKEAKDLYDRQGDELIILSIGRLHPQKGFDLAVKTCKRLVERGYNVQWNIIGEGEEREKLAGLIRKEGLADRFKLLGLRTNPYPYLKQADIYAQTSRFEGKAIAVDEAKILNKPIVVTNFSTAKDQIEDGIDGLIVEMNADSVAAGIGRLIQDREARKRMTDHLSRLQLGTEGEIEKLYKLLG</sequence>
<evidence type="ECO:0000313" key="2">
    <source>
        <dbReference type="EMBL" id="MBD2872036.1"/>
    </source>
</evidence>
<gene>
    <name evidence="2" type="ORF">IDH41_25990</name>
</gene>
<proteinExistence type="predicted"/>
<reference evidence="2" key="1">
    <citation type="submission" date="2020-09" db="EMBL/GenBank/DDBJ databases">
        <title>A novel bacterium of genus Paenibacillus, isolated from South China Sea.</title>
        <authorList>
            <person name="Huang H."/>
            <person name="Mo K."/>
            <person name="Hu Y."/>
        </authorList>
    </citation>
    <scope>NUCLEOTIDE SEQUENCE</scope>
    <source>
        <strain evidence="2">IB182493</strain>
    </source>
</reference>
<dbReference type="RefSeq" id="WP_190866374.1">
    <property type="nucleotide sequence ID" value="NZ_JACXIY010000040.1"/>
</dbReference>
<dbReference type="CDD" id="cd03811">
    <property type="entry name" value="GT4_GT28_WabH-like"/>
    <property type="match status" value="1"/>
</dbReference>
<protein>
    <submittedName>
        <fullName evidence="2">Glycosyltransferase</fullName>
    </submittedName>
</protein>
<feature type="domain" description="Glycosyl transferase family 1" evidence="1">
    <location>
        <begin position="223"/>
        <end position="375"/>
    </location>
</feature>
<dbReference type="PANTHER" id="PTHR12526">
    <property type="entry name" value="GLYCOSYLTRANSFERASE"/>
    <property type="match status" value="1"/>
</dbReference>
<dbReference type="Pfam" id="PF00534">
    <property type="entry name" value="Glycos_transf_1"/>
    <property type="match status" value="1"/>
</dbReference>
<evidence type="ECO:0000313" key="3">
    <source>
        <dbReference type="Proteomes" id="UP000632125"/>
    </source>
</evidence>
<accession>A0A927CUD8</accession>
<dbReference type="SUPFAM" id="SSF53756">
    <property type="entry name" value="UDP-Glycosyltransferase/glycogen phosphorylase"/>
    <property type="match status" value="1"/>
</dbReference>
<dbReference type="Gene3D" id="3.40.50.2000">
    <property type="entry name" value="Glycogen Phosphorylase B"/>
    <property type="match status" value="2"/>
</dbReference>
<dbReference type="AlphaFoldDB" id="A0A927CUD8"/>
<name>A0A927CUD8_9BACL</name>
<dbReference type="GO" id="GO:0016757">
    <property type="term" value="F:glycosyltransferase activity"/>
    <property type="evidence" value="ECO:0007669"/>
    <property type="project" value="InterPro"/>
</dbReference>
<organism evidence="2 3">
    <name type="scientific">Paenibacillus arenilitoris</name>
    <dbReference type="NCBI Taxonomy" id="2772299"/>
    <lineage>
        <taxon>Bacteria</taxon>
        <taxon>Bacillati</taxon>
        <taxon>Bacillota</taxon>
        <taxon>Bacilli</taxon>
        <taxon>Bacillales</taxon>
        <taxon>Paenibacillaceae</taxon>
        <taxon>Paenibacillus</taxon>
    </lineage>
</organism>
<comment type="caution">
    <text evidence="2">The sequence shown here is derived from an EMBL/GenBank/DDBJ whole genome shotgun (WGS) entry which is preliminary data.</text>
</comment>
<keyword evidence="3" id="KW-1185">Reference proteome</keyword>
<dbReference type="InterPro" id="IPR001296">
    <property type="entry name" value="Glyco_trans_1"/>
</dbReference>
<dbReference type="EMBL" id="JACXIY010000040">
    <property type="protein sequence ID" value="MBD2872036.1"/>
    <property type="molecule type" value="Genomic_DNA"/>
</dbReference>
<dbReference type="Proteomes" id="UP000632125">
    <property type="component" value="Unassembled WGS sequence"/>
</dbReference>